<evidence type="ECO:0000256" key="1">
    <source>
        <dbReference type="ARBA" id="ARBA00004651"/>
    </source>
</evidence>
<gene>
    <name evidence="7" type="ORF">DRP43_03505</name>
</gene>
<sequence>MENYFLFKLRKHSKLKIFFNILKILILIYLFLIGIKLLGASLKGFGSGFAEGLIQTTANPFMGLIIGILATSIIQSSSATTSIIVGFVASGMLTITNAIPIVMGANIGTTITNIIISLAHIGRKEEFQKAFPVATVHDMFNLLAVLILLPIEMKFKIIEQLSFKLTNIFSSSGGMKFNSPLTAIVNPIVECILTVIRYYYVIGVILGFILVLLALKFLVDVIRSSSKGKLEVLIDGYLFSSPIKSWFLGVGLTAFVQSSSITTSIIVPLAAAGLVNIEQVFPYMLGANIGTTITAILASLVTGSYLAIQIAICHLLFNIFGTIIWYPLKIVPIGMAKKLGNIAIKRRYIAIIYVIAVFFVFPILLLLIFRR</sequence>
<keyword evidence="4 6" id="KW-1133">Transmembrane helix</keyword>
<dbReference type="Proteomes" id="UP000271125">
    <property type="component" value="Unassembled WGS sequence"/>
</dbReference>
<comment type="caution">
    <text evidence="7">The sequence shown here is derived from an EMBL/GenBank/DDBJ whole genome shotgun (WGS) entry which is preliminary data.</text>
</comment>
<proteinExistence type="predicted"/>
<comment type="subcellular location">
    <subcellularLocation>
        <location evidence="1">Cell membrane</location>
        <topology evidence="1">Multi-pass membrane protein</topology>
    </subcellularLocation>
</comment>
<feature type="transmembrane region" description="Helical" evidence="6">
    <location>
        <begin position="283"/>
        <end position="301"/>
    </location>
</feature>
<feature type="transmembrane region" description="Helical" evidence="6">
    <location>
        <begin position="21"/>
        <end position="41"/>
    </location>
</feature>
<evidence type="ECO:0000256" key="5">
    <source>
        <dbReference type="ARBA" id="ARBA00023136"/>
    </source>
</evidence>
<dbReference type="Pfam" id="PF02690">
    <property type="entry name" value="Na_Pi_cotrans"/>
    <property type="match status" value="2"/>
</dbReference>
<dbReference type="GO" id="GO:0005436">
    <property type="term" value="F:sodium:phosphate symporter activity"/>
    <property type="evidence" value="ECO:0007669"/>
    <property type="project" value="InterPro"/>
</dbReference>
<accession>A0A660SK19</accession>
<feature type="transmembrane region" description="Helical" evidence="6">
    <location>
        <begin position="198"/>
        <end position="219"/>
    </location>
</feature>
<dbReference type="GO" id="GO:0044341">
    <property type="term" value="P:sodium-dependent phosphate transport"/>
    <property type="evidence" value="ECO:0007669"/>
    <property type="project" value="InterPro"/>
</dbReference>
<dbReference type="NCBIfam" id="NF037997">
    <property type="entry name" value="Na_Pi_symport"/>
    <property type="match status" value="2"/>
</dbReference>
<name>A0A660SK19_UNCT6</name>
<feature type="transmembrane region" description="Helical" evidence="6">
    <location>
        <begin position="348"/>
        <end position="369"/>
    </location>
</feature>
<protein>
    <recommendedName>
        <fullName evidence="9">Na/Pi cotransporter family protein</fullName>
    </recommendedName>
</protein>
<keyword evidence="5 6" id="KW-0472">Membrane</keyword>
<feature type="transmembrane region" description="Helical" evidence="6">
    <location>
        <begin position="307"/>
        <end position="328"/>
    </location>
</feature>
<dbReference type="AlphaFoldDB" id="A0A660SK19"/>
<dbReference type="PANTHER" id="PTHR10010:SF46">
    <property type="entry name" value="SODIUM-DEPENDENT PHOSPHATE TRANSPORT PROTEIN 2B"/>
    <property type="match status" value="1"/>
</dbReference>
<evidence type="ECO:0000256" key="4">
    <source>
        <dbReference type="ARBA" id="ARBA00022989"/>
    </source>
</evidence>
<organism evidence="7 8">
    <name type="scientific">candidate division TA06 bacterium</name>
    <dbReference type="NCBI Taxonomy" id="2250710"/>
    <lineage>
        <taxon>Bacteria</taxon>
        <taxon>Bacteria division TA06</taxon>
    </lineage>
</organism>
<keyword evidence="3 6" id="KW-0812">Transmembrane</keyword>
<evidence type="ECO:0008006" key="9">
    <source>
        <dbReference type="Google" id="ProtNLM"/>
    </source>
</evidence>
<feature type="transmembrane region" description="Helical" evidence="6">
    <location>
        <begin position="133"/>
        <end position="151"/>
    </location>
</feature>
<keyword evidence="2" id="KW-1003">Cell membrane</keyword>
<dbReference type="InterPro" id="IPR003841">
    <property type="entry name" value="Na/Pi_transpt"/>
</dbReference>
<feature type="transmembrane region" description="Helical" evidence="6">
    <location>
        <begin position="246"/>
        <end position="271"/>
    </location>
</feature>
<evidence type="ECO:0000256" key="6">
    <source>
        <dbReference type="SAM" id="Phobius"/>
    </source>
</evidence>
<evidence type="ECO:0000313" key="7">
    <source>
        <dbReference type="EMBL" id="RKX70300.1"/>
    </source>
</evidence>
<dbReference type="GO" id="GO:0005886">
    <property type="term" value="C:plasma membrane"/>
    <property type="evidence" value="ECO:0007669"/>
    <property type="project" value="UniProtKB-SubCell"/>
</dbReference>
<dbReference type="EMBL" id="QNBD01000141">
    <property type="protein sequence ID" value="RKX70300.1"/>
    <property type="molecule type" value="Genomic_DNA"/>
</dbReference>
<evidence type="ECO:0000256" key="3">
    <source>
        <dbReference type="ARBA" id="ARBA00022692"/>
    </source>
</evidence>
<reference evidence="7 8" key="1">
    <citation type="submission" date="2018-06" db="EMBL/GenBank/DDBJ databases">
        <title>Extensive metabolic versatility and redundancy in microbially diverse, dynamic hydrothermal sediments.</title>
        <authorList>
            <person name="Dombrowski N."/>
            <person name="Teske A."/>
            <person name="Baker B.J."/>
        </authorList>
    </citation>
    <scope>NUCLEOTIDE SEQUENCE [LARGE SCALE GENOMIC DNA]</scope>
    <source>
        <strain evidence="7">B10_G13</strain>
    </source>
</reference>
<evidence type="ECO:0000256" key="2">
    <source>
        <dbReference type="ARBA" id="ARBA00022475"/>
    </source>
</evidence>
<feature type="transmembrane region" description="Helical" evidence="6">
    <location>
        <begin position="61"/>
        <end position="89"/>
    </location>
</feature>
<dbReference type="PANTHER" id="PTHR10010">
    <property type="entry name" value="SOLUTE CARRIER FAMILY 34 SODIUM PHOSPHATE , MEMBER 2-RELATED"/>
    <property type="match status" value="1"/>
</dbReference>
<evidence type="ECO:0000313" key="8">
    <source>
        <dbReference type="Proteomes" id="UP000271125"/>
    </source>
</evidence>